<protein>
    <submittedName>
        <fullName evidence="5">DeoR family transcriptional regulator</fullName>
    </submittedName>
</protein>
<dbReference type="InterPro" id="IPR036390">
    <property type="entry name" value="WH_DNA-bd_sf"/>
</dbReference>
<dbReference type="EMBL" id="WJJP01000698">
    <property type="protein sequence ID" value="MBD3327166.1"/>
    <property type="molecule type" value="Genomic_DNA"/>
</dbReference>
<dbReference type="InterPro" id="IPR018356">
    <property type="entry name" value="Tscrpt_reg_HTH_DeoR_CS"/>
</dbReference>
<dbReference type="InterPro" id="IPR001034">
    <property type="entry name" value="DeoR_HTH"/>
</dbReference>
<dbReference type="PANTHER" id="PTHR30363:SF44">
    <property type="entry name" value="AGA OPERON TRANSCRIPTIONAL REPRESSOR-RELATED"/>
    <property type="match status" value="1"/>
</dbReference>
<keyword evidence="1" id="KW-0805">Transcription regulation</keyword>
<dbReference type="SUPFAM" id="SSF100950">
    <property type="entry name" value="NagB/RpiA/CoA transferase-like"/>
    <property type="match status" value="1"/>
</dbReference>
<name>A0A9D5Q8T1_9BACT</name>
<organism evidence="5 6">
    <name type="scientific">candidate division KSB3 bacterium</name>
    <dbReference type="NCBI Taxonomy" id="2044937"/>
    <lineage>
        <taxon>Bacteria</taxon>
        <taxon>candidate division KSB3</taxon>
    </lineage>
</organism>
<dbReference type="InterPro" id="IPR014036">
    <property type="entry name" value="DeoR-like_C"/>
</dbReference>
<dbReference type="GO" id="GO:0003700">
    <property type="term" value="F:DNA-binding transcription factor activity"/>
    <property type="evidence" value="ECO:0007669"/>
    <property type="project" value="InterPro"/>
</dbReference>
<reference evidence="5" key="1">
    <citation type="submission" date="2019-11" db="EMBL/GenBank/DDBJ databases">
        <title>Microbial mats filling the niche in hypersaline microbial mats.</title>
        <authorList>
            <person name="Wong H.L."/>
            <person name="Macleod F.I."/>
            <person name="White R.A. III"/>
            <person name="Burns B.P."/>
        </authorList>
    </citation>
    <scope>NUCLEOTIDE SEQUENCE</scope>
    <source>
        <strain evidence="5">Rbin_158</strain>
    </source>
</reference>
<dbReference type="PRINTS" id="PR00037">
    <property type="entry name" value="HTHLACR"/>
</dbReference>
<dbReference type="Gene3D" id="3.40.50.1360">
    <property type="match status" value="1"/>
</dbReference>
<accession>A0A9D5Q8T1</accession>
<feature type="domain" description="HTH deoR-type" evidence="4">
    <location>
        <begin position="3"/>
        <end position="58"/>
    </location>
</feature>
<dbReference type="Pfam" id="PF08220">
    <property type="entry name" value="HTH_DeoR"/>
    <property type="match status" value="1"/>
</dbReference>
<evidence type="ECO:0000313" key="5">
    <source>
        <dbReference type="EMBL" id="MBD3327166.1"/>
    </source>
</evidence>
<dbReference type="InterPro" id="IPR036388">
    <property type="entry name" value="WH-like_DNA-bd_sf"/>
</dbReference>
<dbReference type="SMART" id="SM01134">
    <property type="entry name" value="DeoRC"/>
    <property type="match status" value="1"/>
</dbReference>
<dbReference type="PROSITE" id="PS51000">
    <property type="entry name" value="HTH_DEOR_2"/>
    <property type="match status" value="1"/>
</dbReference>
<keyword evidence="2" id="KW-0238">DNA-binding</keyword>
<evidence type="ECO:0000313" key="6">
    <source>
        <dbReference type="Proteomes" id="UP000649604"/>
    </source>
</evidence>
<dbReference type="Gene3D" id="1.10.10.10">
    <property type="entry name" value="Winged helix-like DNA-binding domain superfamily/Winged helix DNA-binding domain"/>
    <property type="match status" value="1"/>
</dbReference>
<dbReference type="InterPro" id="IPR050313">
    <property type="entry name" value="Carb_Metab_HTH_regulators"/>
</dbReference>
<evidence type="ECO:0000256" key="3">
    <source>
        <dbReference type="ARBA" id="ARBA00023163"/>
    </source>
</evidence>
<comment type="caution">
    <text evidence="5">The sequence shown here is derived from an EMBL/GenBank/DDBJ whole genome shotgun (WGS) entry which is preliminary data.</text>
</comment>
<dbReference type="Pfam" id="PF00455">
    <property type="entry name" value="DeoRC"/>
    <property type="match status" value="1"/>
</dbReference>
<dbReference type="AlphaFoldDB" id="A0A9D5Q8T1"/>
<proteinExistence type="predicted"/>
<evidence type="ECO:0000256" key="2">
    <source>
        <dbReference type="ARBA" id="ARBA00023125"/>
    </source>
</evidence>
<dbReference type="InterPro" id="IPR037171">
    <property type="entry name" value="NagB/RpiA_transferase-like"/>
</dbReference>
<dbReference type="SUPFAM" id="SSF46785">
    <property type="entry name" value="Winged helix' DNA-binding domain"/>
    <property type="match status" value="1"/>
</dbReference>
<dbReference type="PROSITE" id="PS00894">
    <property type="entry name" value="HTH_DEOR_1"/>
    <property type="match status" value="1"/>
</dbReference>
<sequence length="268" mass="29326">MLRIERHAHILQVVKDRGFIKNDELAAMFNVSIVTIRRDLKKLQRQNLITLEHGGVAAAVDYIDGIAEPLYDTKAYIHSEQKQAIGAAAATLVHQGNTVVLDSGTTTACLARSLKTSPKLDQVTAITNDVIIARELCAQPGMSVVVLGGMLRTSYYAAYGHFTEYVLQNLKANKVFLGIDAASMTRGISSLQLEEIPLKRGMIEISDDVILLADASKFGVDATYHICGWDRIDRVVTDDAIGQEFLEFFQAENIAVDVVSVDTSAQKS</sequence>
<dbReference type="SMART" id="SM00420">
    <property type="entry name" value="HTH_DEOR"/>
    <property type="match status" value="1"/>
</dbReference>
<dbReference type="GO" id="GO:0003677">
    <property type="term" value="F:DNA binding"/>
    <property type="evidence" value="ECO:0007669"/>
    <property type="project" value="UniProtKB-KW"/>
</dbReference>
<evidence type="ECO:0000256" key="1">
    <source>
        <dbReference type="ARBA" id="ARBA00023015"/>
    </source>
</evidence>
<keyword evidence="3" id="KW-0804">Transcription</keyword>
<dbReference type="PANTHER" id="PTHR30363">
    <property type="entry name" value="HTH-TYPE TRANSCRIPTIONAL REGULATOR SRLR-RELATED"/>
    <property type="match status" value="1"/>
</dbReference>
<evidence type="ECO:0000259" key="4">
    <source>
        <dbReference type="PROSITE" id="PS51000"/>
    </source>
</evidence>
<dbReference type="Proteomes" id="UP000649604">
    <property type="component" value="Unassembled WGS sequence"/>
</dbReference>
<gene>
    <name evidence="5" type="ORF">GF339_21450</name>
</gene>